<name>A0A2A4YDB1_UNCAE</name>
<dbReference type="Gene3D" id="3.10.690.10">
    <property type="entry name" value="Bifunctional nuclease domain"/>
    <property type="match status" value="1"/>
</dbReference>
<gene>
    <name evidence="2" type="ORF">COB11_06995</name>
</gene>
<evidence type="ECO:0000313" key="3">
    <source>
        <dbReference type="Proteomes" id="UP000217838"/>
    </source>
</evidence>
<dbReference type="EMBL" id="NVUU01000094">
    <property type="protein sequence ID" value="PCI92600.1"/>
    <property type="molecule type" value="Genomic_DNA"/>
</dbReference>
<protein>
    <recommendedName>
        <fullName evidence="1">BFN domain-containing protein</fullName>
    </recommendedName>
</protein>
<proteinExistence type="predicted"/>
<dbReference type="InterPro" id="IPR036104">
    <property type="entry name" value="BFN_sf"/>
</dbReference>
<evidence type="ECO:0000259" key="1">
    <source>
        <dbReference type="PROSITE" id="PS51658"/>
    </source>
</evidence>
<sequence length="138" mass="16008">MTSDLIPVTFHKIMQAKSYTVFVLSALNKNFAIYTDSKVGQNIQMLLTDKEKPRPYTHDLFNNLLQGFEIKLLQTVIYDVKDTVYFARLFAEQTIDNKKHILELDARPSDCLTLALMNNIPIYCKKDVVENLVEIQDY</sequence>
<feature type="domain" description="BFN" evidence="1">
    <location>
        <begin position="1"/>
        <end position="136"/>
    </location>
</feature>
<reference evidence="3" key="1">
    <citation type="submission" date="2017-08" db="EMBL/GenBank/DDBJ databases">
        <title>A dynamic microbial community with high functional redundancy inhabits the cold, oxic subseafloor aquifer.</title>
        <authorList>
            <person name="Tully B.J."/>
            <person name="Wheat C.G."/>
            <person name="Glazer B.T."/>
            <person name="Huber J.A."/>
        </authorList>
    </citation>
    <scope>NUCLEOTIDE SEQUENCE [LARGE SCALE GENOMIC DNA]</scope>
</reference>
<dbReference type="PROSITE" id="PS51658">
    <property type="entry name" value="BFN"/>
    <property type="match status" value="1"/>
</dbReference>
<comment type="caution">
    <text evidence="2">The sequence shown here is derived from an EMBL/GenBank/DDBJ whole genome shotgun (WGS) entry which is preliminary data.</text>
</comment>
<evidence type="ECO:0000313" key="2">
    <source>
        <dbReference type="EMBL" id="PCI92600.1"/>
    </source>
</evidence>
<organism evidence="2 3">
    <name type="scientific">Aerophobetes bacterium</name>
    <dbReference type="NCBI Taxonomy" id="2030807"/>
    <lineage>
        <taxon>Bacteria</taxon>
        <taxon>Candidatus Aerophobota</taxon>
    </lineage>
</organism>
<dbReference type="Pfam" id="PF02577">
    <property type="entry name" value="BFN_dom"/>
    <property type="match status" value="1"/>
</dbReference>
<dbReference type="Proteomes" id="UP000217838">
    <property type="component" value="Unassembled WGS sequence"/>
</dbReference>
<dbReference type="InterPro" id="IPR003729">
    <property type="entry name" value="Bi_nuclease_dom"/>
</dbReference>
<dbReference type="SUPFAM" id="SSF103256">
    <property type="entry name" value="Hypothetical protein TM0160"/>
    <property type="match status" value="1"/>
</dbReference>
<dbReference type="AlphaFoldDB" id="A0A2A4YDB1"/>
<accession>A0A2A4YDB1</accession>
<dbReference type="GO" id="GO:0004518">
    <property type="term" value="F:nuclease activity"/>
    <property type="evidence" value="ECO:0007669"/>
    <property type="project" value="InterPro"/>
</dbReference>